<dbReference type="Proteomes" id="UP001145114">
    <property type="component" value="Unassembled WGS sequence"/>
</dbReference>
<feature type="non-terminal residue" evidence="1">
    <location>
        <position position="1"/>
    </location>
</feature>
<organism evidence="1 2">
    <name type="scientific">Spiromyces aspiralis</name>
    <dbReference type="NCBI Taxonomy" id="68401"/>
    <lineage>
        <taxon>Eukaryota</taxon>
        <taxon>Fungi</taxon>
        <taxon>Fungi incertae sedis</taxon>
        <taxon>Zoopagomycota</taxon>
        <taxon>Kickxellomycotina</taxon>
        <taxon>Kickxellomycetes</taxon>
        <taxon>Kickxellales</taxon>
        <taxon>Kickxellaceae</taxon>
        <taxon>Spiromyces</taxon>
    </lineage>
</organism>
<proteinExistence type="predicted"/>
<comment type="caution">
    <text evidence="1">The sequence shown here is derived from an EMBL/GenBank/DDBJ whole genome shotgun (WGS) entry which is preliminary data.</text>
</comment>
<feature type="non-terminal residue" evidence="1">
    <location>
        <position position="309"/>
    </location>
</feature>
<sequence length="309" mass="34938">LISESLGFVTMRDIYGTVQVVVQRNELGQDPEIDYAFTQLKNLPIDSLVQVHGRVRARPSKDVKGDRPADAVEVVLTRLAILNQALPLPFNPNLEDEALVPSKGPDDKSSRRNLPNEMVRLRHRHLDLRRSQLQSNLRTRSNVSHAIRNHLWSNGFIDIETPLLFKSTPEGAREFLVPTRFSCPSSSSSSSSLTAETPSGGNELGRVMCYALPQSPQQFKQMLMAAGYDRYYQIARCFRDEDLRADRQPEFTQIDLEMSFVSAEDVQKVIEDLMVSVWREAKGVELATPFPRISYKDAISRYGSDKPDT</sequence>
<name>A0ACC1HPV4_9FUNG</name>
<reference evidence="1" key="1">
    <citation type="submission" date="2022-06" db="EMBL/GenBank/DDBJ databases">
        <title>Phylogenomic reconstructions and comparative analyses of Kickxellomycotina fungi.</title>
        <authorList>
            <person name="Reynolds N.K."/>
            <person name="Stajich J.E."/>
            <person name="Barry K."/>
            <person name="Grigoriev I.V."/>
            <person name="Crous P."/>
            <person name="Smith M.E."/>
        </authorList>
    </citation>
    <scope>NUCLEOTIDE SEQUENCE</scope>
    <source>
        <strain evidence="1">RSA 2271</strain>
    </source>
</reference>
<protein>
    <submittedName>
        <fullName evidence="1">Aspartate--tRNA ligase msd1</fullName>
        <ecNumber evidence="1">6.1.1.12</ecNumber>
    </submittedName>
</protein>
<dbReference type="EC" id="6.1.1.12" evidence="1"/>
<dbReference type="EMBL" id="JAMZIH010001594">
    <property type="protein sequence ID" value="KAJ1678060.1"/>
    <property type="molecule type" value="Genomic_DNA"/>
</dbReference>
<keyword evidence="2" id="KW-1185">Reference proteome</keyword>
<keyword evidence="1" id="KW-0436">Ligase</keyword>
<evidence type="ECO:0000313" key="1">
    <source>
        <dbReference type="EMBL" id="KAJ1678060.1"/>
    </source>
</evidence>
<evidence type="ECO:0000313" key="2">
    <source>
        <dbReference type="Proteomes" id="UP001145114"/>
    </source>
</evidence>
<gene>
    <name evidence="1" type="primary">MSD1_2</name>
    <name evidence="1" type="ORF">EV182_004865</name>
</gene>
<accession>A0ACC1HPV4</accession>